<proteinExistence type="predicted"/>
<reference evidence="1 2" key="1">
    <citation type="submission" date="2020-04" db="EMBL/GenBank/DDBJ databases">
        <title>Perkinsus chesapeaki whole genome sequence.</title>
        <authorList>
            <person name="Bogema D.R."/>
        </authorList>
    </citation>
    <scope>NUCLEOTIDE SEQUENCE [LARGE SCALE GENOMIC DNA]</scope>
    <source>
        <strain evidence="1">ATCC PRA-425</strain>
    </source>
</reference>
<dbReference type="Proteomes" id="UP000591131">
    <property type="component" value="Unassembled WGS sequence"/>
</dbReference>
<dbReference type="EMBL" id="JAAPAO010000001">
    <property type="protein sequence ID" value="KAF4678327.1"/>
    <property type="molecule type" value="Genomic_DNA"/>
</dbReference>
<evidence type="ECO:0000313" key="1">
    <source>
        <dbReference type="EMBL" id="KAF4678327.1"/>
    </source>
</evidence>
<name>A0A7J6N440_PERCH</name>
<protein>
    <submittedName>
        <fullName evidence="1">Uncharacterized protein</fullName>
    </submittedName>
</protein>
<gene>
    <name evidence="1" type="ORF">FOL47_000056</name>
</gene>
<organism evidence="1 2">
    <name type="scientific">Perkinsus chesapeaki</name>
    <name type="common">Clam parasite</name>
    <name type="synonym">Perkinsus andrewsi</name>
    <dbReference type="NCBI Taxonomy" id="330153"/>
    <lineage>
        <taxon>Eukaryota</taxon>
        <taxon>Sar</taxon>
        <taxon>Alveolata</taxon>
        <taxon>Perkinsozoa</taxon>
        <taxon>Perkinsea</taxon>
        <taxon>Perkinsida</taxon>
        <taxon>Perkinsidae</taxon>
        <taxon>Perkinsus</taxon>
    </lineage>
</organism>
<evidence type="ECO:0000313" key="2">
    <source>
        <dbReference type="Proteomes" id="UP000591131"/>
    </source>
</evidence>
<keyword evidence="2" id="KW-1185">Reference proteome</keyword>
<dbReference type="AlphaFoldDB" id="A0A7J6N440"/>
<sequence>MIIPVWFFGFCGYAIAAPNGIYINATVYDRFYWMLFPDNKSVSTGTFDLGGRSEETTLYDGAGIPYKYDERNPLVITLDQSSPVLHAFLNKYHLCEDEWKELKYDEFKGKVIISVNGTEIVHYHD</sequence>
<accession>A0A7J6N440</accession>
<comment type="caution">
    <text evidence="1">The sequence shown here is derived from an EMBL/GenBank/DDBJ whole genome shotgun (WGS) entry which is preliminary data.</text>
</comment>